<name>A0A0G4HHX0_9ALVE</name>
<feature type="compositionally biased region" description="Basic and acidic residues" evidence="1">
    <location>
        <begin position="169"/>
        <end position="180"/>
    </location>
</feature>
<gene>
    <name evidence="2" type="ORF">Cvel_6874</name>
</gene>
<feature type="compositionally biased region" description="Acidic residues" evidence="1">
    <location>
        <begin position="107"/>
        <end position="117"/>
    </location>
</feature>
<feature type="region of interest" description="Disordered" evidence="1">
    <location>
        <begin position="104"/>
        <end position="194"/>
    </location>
</feature>
<feature type="compositionally biased region" description="Acidic residues" evidence="1">
    <location>
        <begin position="565"/>
        <end position="574"/>
    </location>
</feature>
<dbReference type="SUPFAM" id="SSF46458">
    <property type="entry name" value="Globin-like"/>
    <property type="match status" value="2"/>
</dbReference>
<dbReference type="AlphaFoldDB" id="A0A0G4HHX0"/>
<dbReference type="GO" id="GO:0019825">
    <property type="term" value="F:oxygen binding"/>
    <property type="evidence" value="ECO:0007669"/>
    <property type="project" value="InterPro"/>
</dbReference>
<evidence type="ECO:0008006" key="3">
    <source>
        <dbReference type="Google" id="ProtNLM"/>
    </source>
</evidence>
<dbReference type="Gene3D" id="1.10.490.10">
    <property type="entry name" value="Globins"/>
    <property type="match status" value="2"/>
</dbReference>
<protein>
    <recommendedName>
        <fullName evidence="3">Globin family profile domain-containing protein</fullName>
    </recommendedName>
</protein>
<dbReference type="InterPro" id="IPR012292">
    <property type="entry name" value="Globin/Proto"/>
</dbReference>
<dbReference type="VEuPathDB" id="CryptoDB:Cvel_6874"/>
<feature type="region of interest" description="Disordered" evidence="1">
    <location>
        <begin position="369"/>
        <end position="390"/>
    </location>
</feature>
<evidence type="ECO:0000256" key="1">
    <source>
        <dbReference type="SAM" id="MobiDB-lite"/>
    </source>
</evidence>
<organism evidence="2">
    <name type="scientific">Chromera velia CCMP2878</name>
    <dbReference type="NCBI Taxonomy" id="1169474"/>
    <lineage>
        <taxon>Eukaryota</taxon>
        <taxon>Sar</taxon>
        <taxon>Alveolata</taxon>
        <taxon>Colpodellida</taxon>
        <taxon>Chromeraceae</taxon>
        <taxon>Chromera</taxon>
    </lineage>
</organism>
<dbReference type="InterPro" id="IPR009050">
    <property type="entry name" value="Globin-like_sf"/>
</dbReference>
<accession>A0A0G4HHX0</accession>
<feature type="compositionally biased region" description="Basic and acidic residues" evidence="1">
    <location>
        <begin position="520"/>
        <end position="564"/>
    </location>
</feature>
<feature type="region of interest" description="Disordered" evidence="1">
    <location>
        <begin position="1"/>
        <end position="33"/>
    </location>
</feature>
<feature type="region of interest" description="Disordered" evidence="1">
    <location>
        <begin position="520"/>
        <end position="643"/>
    </location>
</feature>
<evidence type="ECO:0000313" key="2">
    <source>
        <dbReference type="EMBL" id="CEM43561.1"/>
    </source>
</evidence>
<dbReference type="PhylomeDB" id="A0A0G4HHX0"/>
<feature type="compositionally biased region" description="Low complexity" evidence="1">
    <location>
        <begin position="618"/>
        <end position="631"/>
    </location>
</feature>
<sequence length="876" mass="96966">MTPEQEPEVPLVEFPQKKLLPTSSGKKHDEPDVKPGLDKYQLLQSFKGTFYVHEVQQEVWVKLLTAVNSEKIFLIASKRKSLSGEPQDSIAAESLAGYVVTERGGEGEDVDGEEEGEGGVGQETESPFYARGERTGEEGTGDEGVSEGIVLALPEEVQGEGGGGQEVGEETRRQKEREGESEGGEGGGEESMHNSEKGAFLTLSLLHCLKVGTGKDSVGSLTYDGVMRCSTEKEMLKAKGRALMTRAFQDAVYLVASSVVDINLMMRLMEFISLRHHHYGVTADKFPQVKTALLGALEMLTGDGWDVQQEKIWTQKYEELGTVLVRGINSMGRRLELIKSNWKLMVGTLGKEALTAKISANLVSLNSAQTNGGDGSPGGKQASAGGGGATSLGHVAQREAMLLSKDIGKMLAFLVQTIDDLGRLRGLIEDIGVPWDEIFSHYGAVPNMQRVQGVVLKTMEEVVGGGWGAEHEESWNWLLELAAQERRRRWRSIDRDRVLQGYQAVEATVLGHLHRDSQNKAQGRDFYAEEDSSVKDRQVSRFPKEDAQKRRVSEGAADRYKEGDTESQDIEGCEEAGGKATQDHSTSRRGSQKARGGLWGAHLRCCGRGNSNPSSSESGAHSQKSKGSSSAKQKRMQKVEERLDQGCPVKEEVAKAISKEFFRLLPLRAPNLGVIFEKQPERYEQFWVQLITRLLAYINEPEGIWADDSDLAVRHIEYGVLPADIPIFGGLFLKVMEIIAQSAWSKQYSDSWQKYCNIAASGLSEIVCAGAIPVTRAVVYASLPELKEALAEAPRGKRVEWGCKLVIKREETSPFFWMLERGRIPLARHILRDILAIRQNKSYLMFLKGRLRGYFGLPPFYLCHTKRLQVTRLRAF</sequence>
<proteinExistence type="predicted"/>
<feature type="compositionally biased region" description="Gly residues" evidence="1">
    <location>
        <begin position="372"/>
        <end position="390"/>
    </location>
</feature>
<dbReference type="GO" id="GO:0020037">
    <property type="term" value="F:heme binding"/>
    <property type="evidence" value="ECO:0007669"/>
    <property type="project" value="InterPro"/>
</dbReference>
<reference evidence="2" key="1">
    <citation type="submission" date="2014-11" db="EMBL/GenBank/DDBJ databases">
        <authorList>
            <person name="Otto D Thomas"/>
            <person name="Naeem Raeece"/>
        </authorList>
    </citation>
    <scope>NUCLEOTIDE SEQUENCE</scope>
</reference>
<dbReference type="EMBL" id="CDMZ01002713">
    <property type="protein sequence ID" value="CEM43561.1"/>
    <property type="molecule type" value="Genomic_DNA"/>
</dbReference>